<organism evidence="2 3">
    <name type="scientific">Nitrosarchaeum koreense MY1</name>
    <dbReference type="NCBI Taxonomy" id="1001994"/>
    <lineage>
        <taxon>Archaea</taxon>
        <taxon>Nitrososphaerota</taxon>
        <taxon>Nitrososphaeria</taxon>
        <taxon>Nitrosopumilales</taxon>
        <taxon>Nitrosopumilaceae</taxon>
        <taxon>Nitrosarchaeum</taxon>
    </lineage>
</organism>
<gene>
    <name evidence="2" type="ORF">MY1_0484</name>
</gene>
<dbReference type="AlphaFoldDB" id="F9CVE9"/>
<comment type="similarity">
    <text evidence="1">Belongs to the UPF0235 family.</text>
</comment>
<dbReference type="RefSeq" id="WP_007549952.1">
    <property type="nucleotide sequence ID" value="NZ_AFPU01000001.1"/>
</dbReference>
<reference evidence="2 3" key="1">
    <citation type="journal article" date="2011" name="J. Bacteriol.">
        <title>Genome Sequence of an Ammonia-Oxidizing Soil Archaeon, "Candidatus Nitrosoarchaeum koreensis" MY1.</title>
        <authorList>
            <person name="Kim B.K."/>
            <person name="Jung M.Y."/>
            <person name="Yu D.S."/>
            <person name="Park S.J."/>
            <person name="Oh T.K."/>
            <person name="Rhee S.K."/>
            <person name="Kim J.F."/>
        </authorList>
    </citation>
    <scope>NUCLEOTIDE SEQUENCE [LARGE SCALE GENOMIC DNA]</scope>
    <source>
        <strain evidence="2 3">MY1</strain>
    </source>
</reference>
<name>F9CVE9_9ARCH</name>
<sequence length="71" mass="8148">MSLFKVNVEFNKEFFSIEKDQITIGIKTKPIKGKANKEIIKKIAKHFKVSTSMIQIKSGHKSSQKIIQIQD</sequence>
<dbReference type="InterPro" id="IPR003746">
    <property type="entry name" value="DUF167"/>
</dbReference>
<dbReference type="SMART" id="SM01152">
    <property type="entry name" value="DUF167"/>
    <property type="match status" value="1"/>
</dbReference>
<dbReference type="Gene3D" id="3.30.1200.10">
    <property type="entry name" value="YggU-like"/>
    <property type="match status" value="1"/>
</dbReference>
<evidence type="ECO:0000313" key="3">
    <source>
        <dbReference type="Proteomes" id="UP000004440"/>
    </source>
</evidence>
<evidence type="ECO:0000313" key="2">
    <source>
        <dbReference type="EMBL" id="EGP93251.1"/>
    </source>
</evidence>
<dbReference type="Pfam" id="PF02594">
    <property type="entry name" value="DUF167"/>
    <property type="match status" value="1"/>
</dbReference>
<keyword evidence="3" id="KW-1185">Reference proteome</keyword>
<dbReference type="EMBL" id="AFPU01000001">
    <property type="protein sequence ID" value="EGP93251.1"/>
    <property type="molecule type" value="Genomic_DNA"/>
</dbReference>
<dbReference type="STRING" id="1001994.MY1_0484"/>
<dbReference type="NCBIfam" id="TIGR00251">
    <property type="entry name" value="DUF167 family protein"/>
    <property type="match status" value="1"/>
</dbReference>
<comment type="caution">
    <text evidence="2">The sequence shown here is derived from an EMBL/GenBank/DDBJ whole genome shotgun (WGS) entry which is preliminary data.</text>
</comment>
<proteinExistence type="inferred from homology"/>
<accession>F9CVE9</accession>
<evidence type="ECO:0000256" key="1">
    <source>
        <dbReference type="ARBA" id="ARBA00010364"/>
    </source>
</evidence>
<protein>
    <submittedName>
        <fullName evidence="2">DUF167 domain containing protein</fullName>
    </submittedName>
</protein>
<dbReference type="SUPFAM" id="SSF69786">
    <property type="entry name" value="YggU-like"/>
    <property type="match status" value="1"/>
</dbReference>
<dbReference type="Proteomes" id="UP000004440">
    <property type="component" value="Unassembled WGS sequence"/>
</dbReference>
<dbReference type="InterPro" id="IPR036591">
    <property type="entry name" value="YggU-like_sf"/>
</dbReference>